<dbReference type="Gene3D" id="2.70.98.10">
    <property type="match status" value="1"/>
</dbReference>
<evidence type="ECO:0000313" key="1">
    <source>
        <dbReference type="EMBL" id="UUI75685.1"/>
    </source>
</evidence>
<evidence type="ECO:0000313" key="2">
    <source>
        <dbReference type="Proteomes" id="UP001316189"/>
    </source>
</evidence>
<dbReference type="InterPro" id="IPR027839">
    <property type="entry name" value="DUF4432"/>
</dbReference>
<name>A0ABY5L2J8_9CELL</name>
<organism evidence="1 2">
    <name type="scientific">Cellulomonas chengniuliangii</name>
    <dbReference type="NCBI Taxonomy" id="2968084"/>
    <lineage>
        <taxon>Bacteria</taxon>
        <taxon>Bacillati</taxon>
        <taxon>Actinomycetota</taxon>
        <taxon>Actinomycetes</taxon>
        <taxon>Micrococcales</taxon>
        <taxon>Cellulomonadaceae</taxon>
        <taxon>Cellulomonas</taxon>
    </lineage>
</organism>
<proteinExistence type="predicted"/>
<dbReference type="InterPro" id="IPR014718">
    <property type="entry name" value="GH-type_carb-bd"/>
</dbReference>
<dbReference type="Pfam" id="PF14486">
    <property type="entry name" value="DUF4432"/>
    <property type="match status" value="1"/>
</dbReference>
<keyword evidence="2" id="KW-1185">Reference proteome</keyword>
<reference evidence="1 2" key="1">
    <citation type="submission" date="2022-07" db="EMBL/GenBank/DDBJ databases">
        <title>Novel species in genus cellulomonas.</title>
        <authorList>
            <person name="Ye L."/>
        </authorList>
    </citation>
    <scope>NUCLEOTIDE SEQUENCE [LARGE SCALE GENOMIC DNA]</scope>
    <source>
        <strain evidence="2">zg-Y338</strain>
    </source>
</reference>
<accession>A0ABY5L2J8</accession>
<sequence length="339" mass="35714">MGFGADSAPIGDDVRRLVGAPDQLVSVDRLVRDEGPGRGAPVLVVRNPRGISFEVLLDRALDLGWADAPGLPLAWRSARGPVESSRHEPEGAGWTRTFGGGLLSTCGLASTGAPSTVDGTHHGLHGRVGHVPAENVRWGLVPDGDGLAVEVTGDVVETALGAPTLRLRRRIVASTDRPEVRVEDVVTNDGFGPAAHMFRHHLNLGYPLVGPGTVVTATAEPLAERDKPGEEPRELPWALDLGADSSEPEVVLYCAPEPGPTASVMVMSPDGAWAQIEQGVEGWPLLVLWRDAKPGVNVLGVEPSTSRDGGRAQAEEDGEVVWLAPGESRGYTTVVRAGR</sequence>
<dbReference type="RefSeq" id="WP_227568224.1">
    <property type="nucleotide sequence ID" value="NZ_CP101988.1"/>
</dbReference>
<dbReference type="Proteomes" id="UP001316189">
    <property type="component" value="Chromosome"/>
</dbReference>
<protein>
    <submittedName>
        <fullName evidence="1">Aldose 1-epimerase family protein</fullName>
    </submittedName>
</protein>
<dbReference type="EMBL" id="CP101988">
    <property type="protein sequence ID" value="UUI75685.1"/>
    <property type="molecule type" value="Genomic_DNA"/>
</dbReference>
<dbReference type="CDD" id="cd09023">
    <property type="entry name" value="Aldose_epim_Ec_c4013"/>
    <property type="match status" value="1"/>
</dbReference>
<gene>
    <name evidence="1" type="ORF">NP064_01830</name>
</gene>